<keyword evidence="6" id="KW-1185">Reference proteome</keyword>
<gene>
    <name evidence="5" type="ORF">SAMN05421812_105244</name>
</gene>
<sequence length="163" mass="18000">MKVPFDEAAYERRVRTGPCFVCATLSGDPDYRHHIVYEDETCAAFLNRYPPLVGYTLVVPRAHVTDVTGDRALFRHLTEVVHDVAEAVKGVVPTERVYLMSLGSHQGNAHVHWHVAPLPPGVPYEDQQFAAVMSSRGVLPVTEAEQASLAKRLQAAVAGTRRL</sequence>
<reference evidence="5 6" key="1">
    <citation type="submission" date="2017-06" db="EMBL/GenBank/DDBJ databases">
        <authorList>
            <person name="Kim H.J."/>
            <person name="Triplett B.A."/>
        </authorList>
    </citation>
    <scope>NUCLEOTIDE SEQUENCE [LARGE SCALE GENOMIC DNA]</scope>
    <source>
        <strain evidence="5 6">CGMCC 4.5593</strain>
    </source>
</reference>
<dbReference type="PANTHER" id="PTHR46648:SF1">
    <property type="entry name" value="ADENOSINE 5'-MONOPHOSPHORAMIDASE HNT1"/>
    <property type="match status" value="1"/>
</dbReference>
<dbReference type="InterPro" id="IPR036265">
    <property type="entry name" value="HIT-like_sf"/>
</dbReference>
<dbReference type="InterPro" id="IPR001310">
    <property type="entry name" value="Histidine_triad_HIT"/>
</dbReference>
<feature type="domain" description="HIT" evidence="4">
    <location>
        <begin position="20"/>
        <end position="129"/>
    </location>
</feature>
<dbReference type="Gene3D" id="3.30.428.10">
    <property type="entry name" value="HIT-like"/>
    <property type="match status" value="1"/>
</dbReference>
<keyword evidence="5" id="KW-0548">Nucleotidyltransferase</keyword>
<dbReference type="EMBL" id="FZPH01000005">
    <property type="protein sequence ID" value="SNT39162.1"/>
    <property type="molecule type" value="Genomic_DNA"/>
</dbReference>
<feature type="active site" description="Tele-AMP-histidine intermediate" evidence="1">
    <location>
        <position position="112"/>
    </location>
</feature>
<dbReference type="GO" id="GO:0016779">
    <property type="term" value="F:nucleotidyltransferase activity"/>
    <property type="evidence" value="ECO:0007669"/>
    <property type="project" value="UniProtKB-KW"/>
</dbReference>
<dbReference type="RefSeq" id="WP_089249102.1">
    <property type="nucleotide sequence ID" value="NZ_FZPH01000005.1"/>
</dbReference>
<dbReference type="AlphaFoldDB" id="A0A239MAF9"/>
<evidence type="ECO:0000256" key="2">
    <source>
        <dbReference type="PIRSR" id="PIRSR601310-3"/>
    </source>
</evidence>
<evidence type="ECO:0000313" key="6">
    <source>
        <dbReference type="Proteomes" id="UP000198362"/>
    </source>
</evidence>
<evidence type="ECO:0000256" key="1">
    <source>
        <dbReference type="PIRSR" id="PIRSR601310-1"/>
    </source>
</evidence>
<accession>A0A239MAF9</accession>
<dbReference type="InterPro" id="IPR011146">
    <property type="entry name" value="HIT-like"/>
</dbReference>
<evidence type="ECO:0000256" key="3">
    <source>
        <dbReference type="PROSITE-ProRule" id="PRU00464"/>
    </source>
</evidence>
<dbReference type="SUPFAM" id="SSF54197">
    <property type="entry name" value="HIT-like"/>
    <property type="match status" value="1"/>
</dbReference>
<protein>
    <submittedName>
        <fullName evidence="5">Histidine triad (HIT) family protein/ATP adenylyltransferase</fullName>
    </submittedName>
</protein>
<keyword evidence="5" id="KW-0808">Transferase</keyword>
<dbReference type="PROSITE" id="PS51084">
    <property type="entry name" value="HIT_2"/>
    <property type="match status" value="1"/>
</dbReference>
<proteinExistence type="predicted"/>
<dbReference type="GO" id="GO:0009117">
    <property type="term" value="P:nucleotide metabolic process"/>
    <property type="evidence" value="ECO:0007669"/>
    <property type="project" value="TreeGrafter"/>
</dbReference>
<feature type="short sequence motif" description="Histidine triad motif" evidence="2 3">
    <location>
        <begin position="110"/>
        <end position="114"/>
    </location>
</feature>
<dbReference type="Pfam" id="PF01230">
    <property type="entry name" value="HIT"/>
    <property type="match status" value="1"/>
</dbReference>
<dbReference type="Proteomes" id="UP000198362">
    <property type="component" value="Unassembled WGS sequence"/>
</dbReference>
<dbReference type="OrthoDB" id="160649at2"/>
<evidence type="ECO:0000259" key="4">
    <source>
        <dbReference type="PROSITE" id="PS51084"/>
    </source>
</evidence>
<evidence type="ECO:0000313" key="5">
    <source>
        <dbReference type="EMBL" id="SNT39162.1"/>
    </source>
</evidence>
<name>A0A239MAF9_9ACTN</name>
<dbReference type="PANTHER" id="PTHR46648">
    <property type="entry name" value="HIT FAMILY PROTEIN 1"/>
    <property type="match status" value="1"/>
</dbReference>
<organism evidence="5 6">
    <name type="scientific">Asanoa hainanensis</name>
    <dbReference type="NCBI Taxonomy" id="560556"/>
    <lineage>
        <taxon>Bacteria</taxon>
        <taxon>Bacillati</taxon>
        <taxon>Actinomycetota</taxon>
        <taxon>Actinomycetes</taxon>
        <taxon>Micromonosporales</taxon>
        <taxon>Micromonosporaceae</taxon>
        <taxon>Asanoa</taxon>
    </lineage>
</organism>